<proteinExistence type="predicted"/>
<protein>
    <submittedName>
        <fullName evidence="1">Uncharacterized protein</fullName>
    </submittedName>
</protein>
<dbReference type="Proteomes" id="UP000257109">
    <property type="component" value="Unassembled WGS sequence"/>
</dbReference>
<evidence type="ECO:0000313" key="2">
    <source>
        <dbReference type="Proteomes" id="UP000257109"/>
    </source>
</evidence>
<keyword evidence="2" id="KW-1185">Reference proteome</keyword>
<name>A0A371HAG1_MUCPR</name>
<gene>
    <name evidence="1" type="ORF">CR513_17190</name>
</gene>
<evidence type="ECO:0000313" key="1">
    <source>
        <dbReference type="EMBL" id="RDX99726.1"/>
    </source>
</evidence>
<dbReference type="EMBL" id="QJKJ01003153">
    <property type="protein sequence ID" value="RDX99726.1"/>
    <property type="molecule type" value="Genomic_DNA"/>
</dbReference>
<reference evidence="1" key="1">
    <citation type="submission" date="2018-05" db="EMBL/GenBank/DDBJ databases">
        <title>Draft genome of Mucuna pruriens seed.</title>
        <authorList>
            <person name="Nnadi N.E."/>
            <person name="Vos R."/>
            <person name="Hasami M.H."/>
            <person name="Devisetty U.K."/>
            <person name="Aguiy J.C."/>
        </authorList>
    </citation>
    <scope>NUCLEOTIDE SEQUENCE [LARGE SCALE GENOMIC DNA]</scope>
    <source>
        <strain evidence="1">JCA_2017</strain>
    </source>
</reference>
<accession>A0A371HAG1</accession>
<organism evidence="1 2">
    <name type="scientific">Mucuna pruriens</name>
    <name type="common">Velvet bean</name>
    <name type="synonym">Dolichos pruriens</name>
    <dbReference type="NCBI Taxonomy" id="157652"/>
    <lineage>
        <taxon>Eukaryota</taxon>
        <taxon>Viridiplantae</taxon>
        <taxon>Streptophyta</taxon>
        <taxon>Embryophyta</taxon>
        <taxon>Tracheophyta</taxon>
        <taxon>Spermatophyta</taxon>
        <taxon>Magnoliopsida</taxon>
        <taxon>eudicotyledons</taxon>
        <taxon>Gunneridae</taxon>
        <taxon>Pentapetalae</taxon>
        <taxon>rosids</taxon>
        <taxon>fabids</taxon>
        <taxon>Fabales</taxon>
        <taxon>Fabaceae</taxon>
        <taxon>Papilionoideae</taxon>
        <taxon>50 kb inversion clade</taxon>
        <taxon>NPAAA clade</taxon>
        <taxon>indigoferoid/millettioid clade</taxon>
        <taxon>Phaseoleae</taxon>
        <taxon>Mucuna</taxon>
    </lineage>
</organism>
<feature type="non-terminal residue" evidence="1">
    <location>
        <position position="1"/>
    </location>
</feature>
<feature type="non-terminal residue" evidence="1">
    <location>
        <position position="160"/>
    </location>
</feature>
<sequence length="160" mass="17679">MHPQIELGDITTSFGNSSDQFTTIFTESLRGLRISYICNKFGAYDLYAQLEEDINNLRIIFFTAAPYFLGCLHKHHASITNFHCHGVTQQDIMTAAALSHVANLGSYESGTLLILAVLVKKEHGGRKEETCESILIPIVTEVIKPSSLALERPPDSNLGE</sequence>
<comment type="caution">
    <text evidence="1">The sequence shown here is derived from an EMBL/GenBank/DDBJ whole genome shotgun (WGS) entry which is preliminary data.</text>
</comment>
<dbReference type="AlphaFoldDB" id="A0A371HAG1"/>